<evidence type="ECO:0000313" key="2">
    <source>
        <dbReference type="EMBL" id="AEE51795.1"/>
    </source>
</evidence>
<dbReference type="SUPFAM" id="SSF52402">
    <property type="entry name" value="Adenine nucleotide alpha hydrolases-like"/>
    <property type="match status" value="1"/>
</dbReference>
<dbReference type="PANTHER" id="PTHR43196">
    <property type="entry name" value="SULFATE ADENYLYLTRANSFERASE SUBUNIT 2"/>
    <property type="match status" value="1"/>
</dbReference>
<dbReference type="InterPro" id="IPR050128">
    <property type="entry name" value="Sulfate_adenylyltrnsfr_sub2"/>
</dbReference>
<dbReference type="GO" id="GO:0003824">
    <property type="term" value="F:catalytic activity"/>
    <property type="evidence" value="ECO:0007669"/>
    <property type="project" value="InterPro"/>
</dbReference>
<dbReference type="OrthoDB" id="9774475at2"/>
<dbReference type="NCBIfam" id="TIGR03183">
    <property type="entry name" value="DNA_S_dndC"/>
    <property type="match status" value="1"/>
</dbReference>
<dbReference type="AlphaFoldDB" id="F4L4C6"/>
<dbReference type="InterPro" id="IPR017598">
    <property type="entry name" value="SulphurTrfase_DndC"/>
</dbReference>
<gene>
    <name evidence="2" type="ordered locus">Halhy_3947</name>
</gene>
<dbReference type="EMBL" id="CP002691">
    <property type="protein sequence ID" value="AEE51795.1"/>
    <property type="molecule type" value="Genomic_DNA"/>
</dbReference>
<evidence type="ECO:0000313" key="3">
    <source>
        <dbReference type="Proteomes" id="UP000008461"/>
    </source>
</evidence>
<dbReference type="STRING" id="760192.Halhy_3947"/>
<reference key="2">
    <citation type="submission" date="2011-04" db="EMBL/GenBank/DDBJ databases">
        <title>Complete sequence of chromosome of Haliscomenobacter hydrossis DSM 1100.</title>
        <authorList>
            <consortium name="US DOE Joint Genome Institute (JGI-PGF)"/>
            <person name="Lucas S."/>
            <person name="Han J."/>
            <person name="Lapidus A."/>
            <person name="Bruce D."/>
            <person name="Goodwin L."/>
            <person name="Pitluck S."/>
            <person name="Peters L."/>
            <person name="Kyrpides N."/>
            <person name="Mavromatis K."/>
            <person name="Ivanova N."/>
            <person name="Ovchinnikova G."/>
            <person name="Pagani I."/>
            <person name="Daligault H."/>
            <person name="Detter J.C."/>
            <person name="Han C."/>
            <person name="Land M."/>
            <person name="Hauser L."/>
            <person name="Markowitz V."/>
            <person name="Cheng J.-F."/>
            <person name="Hugenholtz P."/>
            <person name="Woyke T."/>
            <person name="Wu D."/>
            <person name="Verbarg S."/>
            <person name="Frueling A."/>
            <person name="Brambilla E."/>
            <person name="Klenk H.-P."/>
            <person name="Eisen J.A."/>
        </authorList>
    </citation>
    <scope>NUCLEOTIDE SEQUENCE</scope>
    <source>
        <strain>DSM 1100</strain>
    </source>
</reference>
<dbReference type="Proteomes" id="UP000008461">
    <property type="component" value="Chromosome"/>
</dbReference>
<dbReference type="HOGENOM" id="CLU_027799_2_1_10"/>
<organism evidence="2 3">
    <name type="scientific">Haliscomenobacter hydrossis (strain ATCC 27775 / DSM 1100 / LMG 10767 / O)</name>
    <dbReference type="NCBI Taxonomy" id="760192"/>
    <lineage>
        <taxon>Bacteria</taxon>
        <taxon>Pseudomonadati</taxon>
        <taxon>Bacteroidota</taxon>
        <taxon>Saprospiria</taxon>
        <taxon>Saprospirales</taxon>
        <taxon>Haliscomenobacteraceae</taxon>
        <taxon>Haliscomenobacter</taxon>
    </lineage>
</organism>
<protein>
    <submittedName>
        <fullName evidence="2">Sulfurtransferase DndC</fullName>
    </submittedName>
</protein>
<feature type="domain" description="Phosphoadenosine phosphosulphate reductase" evidence="1">
    <location>
        <begin position="26"/>
        <end position="251"/>
    </location>
</feature>
<dbReference type="Gene3D" id="3.40.50.620">
    <property type="entry name" value="HUPs"/>
    <property type="match status" value="1"/>
</dbReference>
<dbReference type="REBASE" id="333743">
    <property type="entry name" value="M.Hhy1100DndCP"/>
</dbReference>
<keyword evidence="3" id="KW-1185">Reference proteome</keyword>
<accession>F4L4C6</accession>
<dbReference type="RefSeq" id="WP_013766333.1">
    <property type="nucleotide sequence ID" value="NC_015510.1"/>
</dbReference>
<dbReference type="PANTHER" id="PTHR43196:SF2">
    <property type="entry name" value="PHOSPHOADENOSINE PHOSPHOSULFATE REDUCTASE"/>
    <property type="match status" value="1"/>
</dbReference>
<dbReference type="Pfam" id="PF01507">
    <property type="entry name" value="PAPS_reduct"/>
    <property type="match status" value="1"/>
</dbReference>
<reference evidence="2 3" key="1">
    <citation type="journal article" date="2011" name="Stand. Genomic Sci.">
        <title>Complete genome sequence of Haliscomenobacter hydrossis type strain (O).</title>
        <authorList>
            <consortium name="US DOE Joint Genome Institute (JGI-PGF)"/>
            <person name="Daligault H."/>
            <person name="Lapidus A."/>
            <person name="Zeytun A."/>
            <person name="Nolan M."/>
            <person name="Lucas S."/>
            <person name="Del Rio T.G."/>
            <person name="Tice H."/>
            <person name="Cheng J.F."/>
            <person name="Tapia R."/>
            <person name="Han C."/>
            <person name="Goodwin L."/>
            <person name="Pitluck S."/>
            <person name="Liolios K."/>
            <person name="Pagani I."/>
            <person name="Ivanova N."/>
            <person name="Huntemann M."/>
            <person name="Mavromatis K."/>
            <person name="Mikhailova N."/>
            <person name="Pati A."/>
            <person name="Chen A."/>
            <person name="Palaniappan K."/>
            <person name="Land M."/>
            <person name="Hauser L."/>
            <person name="Brambilla E.M."/>
            <person name="Rohde M."/>
            <person name="Verbarg S."/>
            <person name="Goker M."/>
            <person name="Bristow J."/>
            <person name="Eisen J.A."/>
            <person name="Markowitz V."/>
            <person name="Hugenholtz P."/>
            <person name="Kyrpides N.C."/>
            <person name="Klenk H.P."/>
            <person name="Woyke T."/>
        </authorList>
    </citation>
    <scope>NUCLEOTIDE SEQUENCE [LARGE SCALE GENOMIC DNA]</scope>
    <source>
        <strain evidence="3">ATCC 27775 / DSM 1100 / LMG 10767 / O</strain>
    </source>
</reference>
<dbReference type="InterPro" id="IPR002500">
    <property type="entry name" value="PAPS_reduct_dom"/>
</dbReference>
<proteinExistence type="predicted"/>
<name>F4L4C6_HALH1</name>
<dbReference type="eggNOG" id="COG0175">
    <property type="taxonomic scope" value="Bacteria"/>
</dbReference>
<dbReference type="KEGG" id="hhy:Halhy_3947"/>
<sequence length="436" mass="50677">MLDVKFLEAEIRDQYFIDDNNRPWIIGFSGGKDSTMLLQIVWNAIKYFPPEIRQMRQIFVVCNNTLVENPKILDYTNKVLKSIEKAAVEQDMPLKVQRTIPKLEDTFWLNLIGRGYPAPNNIFRWCTERLKISPTTKFILETVNENGEAILLLGTREEESSNRAKNMRKHERIGQRLRKHVLPNTYVFAPLKDVTTNEVWQYLLQVPSPWGASNRDLVTLYRNATGGDCPLVIDTTTPSCGQSRFGCWVCTVVNKDKSMTALIDNGEEWMLPLLEIRDLLAISRDSDYYRDTRRRDGTEKSGVLGPYRPWFRAKILEEVLKAQKAIQEEEPETSLISYQELVAIQILWYRDSIFDFRVSDTYNNIFNSNAMKPDKLDEQKQKENEILKEVCSENANDIPLINELLSLQKSKILLRKKRGLSDDLEQSLEQFLKKQL</sequence>
<dbReference type="InterPro" id="IPR014729">
    <property type="entry name" value="Rossmann-like_a/b/a_fold"/>
</dbReference>
<evidence type="ECO:0000259" key="1">
    <source>
        <dbReference type="Pfam" id="PF01507"/>
    </source>
</evidence>